<dbReference type="AlphaFoldDB" id="A0A644U0S1"/>
<protein>
    <recommendedName>
        <fullName evidence="2">Diguanylate cyclase</fullName>
    </recommendedName>
</protein>
<dbReference type="Gene3D" id="3.30.450.20">
    <property type="entry name" value="PAS domain"/>
    <property type="match status" value="1"/>
</dbReference>
<reference evidence="1" key="1">
    <citation type="submission" date="2019-08" db="EMBL/GenBank/DDBJ databases">
        <authorList>
            <person name="Kucharzyk K."/>
            <person name="Murdoch R.W."/>
            <person name="Higgins S."/>
            <person name="Loffler F."/>
        </authorList>
    </citation>
    <scope>NUCLEOTIDE SEQUENCE</scope>
</reference>
<name>A0A644U0S1_9ZZZZ</name>
<dbReference type="EMBL" id="VSSQ01000068">
    <property type="protein sequence ID" value="MPL72836.1"/>
    <property type="molecule type" value="Genomic_DNA"/>
</dbReference>
<comment type="caution">
    <text evidence="1">The sequence shown here is derived from an EMBL/GenBank/DDBJ whole genome shotgun (WGS) entry which is preliminary data.</text>
</comment>
<evidence type="ECO:0008006" key="2">
    <source>
        <dbReference type="Google" id="ProtNLM"/>
    </source>
</evidence>
<accession>A0A644U0S1</accession>
<gene>
    <name evidence="1" type="ORF">SDC9_18629</name>
</gene>
<proteinExistence type="predicted"/>
<sequence length="112" mass="12906">MENWANELPFVAITISDKNGKIIEMNERSVMTFQKSGGRELIGKQLMDCHSQRSKEMIQQMMTSPQTNAYTIEKEGLKKLIYQTPWYENGEFGGLVEFSIVIPMDMPHFVRG</sequence>
<organism evidence="1">
    <name type="scientific">bioreactor metagenome</name>
    <dbReference type="NCBI Taxonomy" id="1076179"/>
    <lineage>
        <taxon>unclassified sequences</taxon>
        <taxon>metagenomes</taxon>
        <taxon>ecological metagenomes</taxon>
    </lineage>
</organism>
<evidence type="ECO:0000313" key="1">
    <source>
        <dbReference type="EMBL" id="MPL72836.1"/>
    </source>
</evidence>